<gene>
    <name evidence="1" type="ORF">JX360_03455</name>
</gene>
<evidence type="ECO:0000313" key="2">
    <source>
        <dbReference type="Proteomes" id="UP000830835"/>
    </source>
</evidence>
<reference evidence="1" key="1">
    <citation type="submission" date="2021-02" db="EMBL/GenBank/DDBJ databases">
        <title>The CRISPR/cas machinery reduction and long-range gene transfer in the hot spring cyanobacterium Synechococcus.</title>
        <authorList>
            <person name="Dvorak P."/>
            <person name="Jahodarova E."/>
            <person name="Hasler P."/>
            <person name="Poulickova A."/>
        </authorList>
    </citation>
    <scope>NUCLEOTIDE SEQUENCE</scope>
    <source>
        <strain evidence="1">Rupite</strain>
    </source>
</reference>
<proteinExistence type="predicted"/>
<sequence>MNPTTQHQLLLKIVAGSAWADGHLEPQESAYLGSLLRRYNLEHDTELRELFQKPIPTEQTERWMADYLTQATETERMQLLGAIGNLLIADDNVSPEEHSLLDDYHTLMAGIPARPESAPSLVRSVRQFFRRMAKAVSS</sequence>
<dbReference type="InterPro" id="IPR029024">
    <property type="entry name" value="TerB-like"/>
</dbReference>
<dbReference type="RefSeq" id="WP_244349182.1">
    <property type="nucleotide sequence ID" value="NZ_JAFIRA010000005.1"/>
</dbReference>
<dbReference type="SUPFAM" id="SSF158682">
    <property type="entry name" value="TerB-like"/>
    <property type="match status" value="1"/>
</dbReference>
<comment type="caution">
    <text evidence="1">The sequence shown here is derived from an EMBL/GenBank/DDBJ whole genome shotgun (WGS) entry which is preliminary data.</text>
</comment>
<dbReference type="Gene3D" id="1.10.3680.10">
    <property type="entry name" value="TerB-like"/>
    <property type="match status" value="1"/>
</dbReference>
<dbReference type="Proteomes" id="UP000830835">
    <property type="component" value="Unassembled WGS sequence"/>
</dbReference>
<evidence type="ECO:0000313" key="1">
    <source>
        <dbReference type="EMBL" id="MCJ2541970.1"/>
    </source>
</evidence>
<keyword evidence="2" id="KW-1185">Reference proteome</keyword>
<accession>A0ABT0C867</accession>
<protein>
    <submittedName>
        <fullName evidence="1">TerB family tellurite resistance protein</fullName>
    </submittedName>
</protein>
<organism evidence="1 2">
    <name type="scientific">Thermostichus vulcanus str. 'Rupite'</name>
    <dbReference type="NCBI Taxonomy" id="2813851"/>
    <lineage>
        <taxon>Bacteria</taxon>
        <taxon>Bacillati</taxon>
        <taxon>Cyanobacteriota</taxon>
        <taxon>Cyanophyceae</taxon>
        <taxon>Thermostichales</taxon>
        <taxon>Thermostichaceae</taxon>
        <taxon>Thermostichus</taxon>
    </lineage>
</organism>
<dbReference type="CDD" id="cd07177">
    <property type="entry name" value="terB_like"/>
    <property type="match status" value="1"/>
</dbReference>
<dbReference type="EMBL" id="JAFIRA010000005">
    <property type="protein sequence ID" value="MCJ2541970.1"/>
    <property type="molecule type" value="Genomic_DNA"/>
</dbReference>
<name>A0ABT0C867_THEVL</name>